<keyword evidence="2" id="KW-1185">Reference proteome</keyword>
<name>A0A3M6V334_POCDA</name>
<comment type="caution">
    <text evidence="1">The sequence shown here is derived from an EMBL/GenBank/DDBJ whole genome shotgun (WGS) entry which is preliminary data.</text>
</comment>
<evidence type="ECO:0000313" key="1">
    <source>
        <dbReference type="EMBL" id="RMX60219.1"/>
    </source>
</evidence>
<dbReference type="OrthoDB" id="5958640at2759"/>
<reference evidence="1 2" key="1">
    <citation type="journal article" date="2018" name="Sci. Rep.">
        <title>Comparative analysis of the Pocillopora damicornis genome highlights role of immune system in coral evolution.</title>
        <authorList>
            <person name="Cunning R."/>
            <person name="Bay R.A."/>
            <person name="Gillette P."/>
            <person name="Baker A.C."/>
            <person name="Traylor-Knowles N."/>
        </authorList>
    </citation>
    <scope>NUCLEOTIDE SEQUENCE [LARGE SCALE GENOMIC DNA]</scope>
    <source>
        <strain evidence="1">RSMAS</strain>
        <tissue evidence="1">Whole animal</tissue>
    </source>
</reference>
<dbReference type="EMBL" id="RCHS01000216">
    <property type="protein sequence ID" value="RMX60219.1"/>
    <property type="molecule type" value="Genomic_DNA"/>
</dbReference>
<organism evidence="1 2">
    <name type="scientific">Pocillopora damicornis</name>
    <name type="common">Cauliflower coral</name>
    <name type="synonym">Millepora damicornis</name>
    <dbReference type="NCBI Taxonomy" id="46731"/>
    <lineage>
        <taxon>Eukaryota</taxon>
        <taxon>Metazoa</taxon>
        <taxon>Cnidaria</taxon>
        <taxon>Anthozoa</taxon>
        <taxon>Hexacorallia</taxon>
        <taxon>Scleractinia</taxon>
        <taxon>Astrocoeniina</taxon>
        <taxon>Pocilloporidae</taxon>
        <taxon>Pocillopora</taxon>
    </lineage>
</organism>
<sequence>MKSVVVLNTESDSSKAHTLKNFLRGKMQDMPANLRSIIDILAEDLDFKKQFHRSDCVLLIGSHRALSLIQSKQQETEDEFITFDGKFIHDELTENKELVRNKLVMVFLTERKASDWIPNGLDEKRIFDLHNEKIYRGNPALTHLEYTMRRVLGETMLDW</sequence>
<protein>
    <submittedName>
        <fullName evidence="1">Uncharacterized protein</fullName>
    </submittedName>
</protein>
<accession>A0A3M6V334</accession>
<evidence type="ECO:0000313" key="2">
    <source>
        <dbReference type="Proteomes" id="UP000275408"/>
    </source>
</evidence>
<gene>
    <name evidence="1" type="ORF">pdam_00023942</name>
</gene>
<proteinExistence type="predicted"/>
<dbReference type="Proteomes" id="UP000275408">
    <property type="component" value="Unassembled WGS sequence"/>
</dbReference>
<dbReference type="AlphaFoldDB" id="A0A3M6V334"/>